<evidence type="ECO:0000256" key="2">
    <source>
        <dbReference type="ARBA" id="ARBA00022692"/>
    </source>
</evidence>
<dbReference type="RefSeq" id="XP_021773959.1">
    <property type="nucleotide sequence ID" value="XM_021918267.1"/>
</dbReference>
<dbReference type="EnsemblPlants" id="AUR62019720-RA">
    <property type="protein sequence ID" value="AUR62019720-RA:cds"/>
    <property type="gene ID" value="AUR62019720"/>
</dbReference>
<dbReference type="InterPro" id="IPR045238">
    <property type="entry name" value="Tim23-like"/>
</dbReference>
<evidence type="ECO:0000313" key="6">
    <source>
        <dbReference type="Proteomes" id="UP000596660"/>
    </source>
</evidence>
<keyword evidence="3" id="KW-1133">Transmembrane helix</keyword>
<dbReference type="GeneID" id="110737922"/>
<comment type="subcellular location">
    <subcellularLocation>
        <location evidence="1">Membrane</location>
        <topology evidence="1">Multi-pass membrane protein</topology>
    </subcellularLocation>
</comment>
<organism evidence="5 6">
    <name type="scientific">Chenopodium quinoa</name>
    <name type="common">Quinoa</name>
    <dbReference type="NCBI Taxonomy" id="63459"/>
    <lineage>
        <taxon>Eukaryota</taxon>
        <taxon>Viridiplantae</taxon>
        <taxon>Streptophyta</taxon>
        <taxon>Embryophyta</taxon>
        <taxon>Tracheophyta</taxon>
        <taxon>Spermatophyta</taxon>
        <taxon>Magnoliopsida</taxon>
        <taxon>eudicotyledons</taxon>
        <taxon>Gunneridae</taxon>
        <taxon>Pentapetalae</taxon>
        <taxon>Caryophyllales</taxon>
        <taxon>Chenopodiaceae</taxon>
        <taxon>Chenopodioideae</taxon>
        <taxon>Atripliceae</taxon>
        <taxon>Chenopodium</taxon>
    </lineage>
</organism>
<dbReference type="GO" id="GO:0030150">
    <property type="term" value="P:protein import into mitochondrial matrix"/>
    <property type="evidence" value="ECO:0007669"/>
    <property type="project" value="TreeGrafter"/>
</dbReference>
<dbReference type="KEGG" id="cqi:110737922"/>
<dbReference type="GO" id="GO:0005744">
    <property type="term" value="C:TIM23 mitochondrial import inner membrane translocase complex"/>
    <property type="evidence" value="ECO:0007669"/>
    <property type="project" value="TreeGrafter"/>
</dbReference>
<dbReference type="GO" id="GO:0008320">
    <property type="term" value="F:protein transmembrane transporter activity"/>
    <property type="evidence" value="ECO:0007669"/>
    <property type="project" value="TreeGrafter"/>
</dbReference>
<name>A0A803LW69_CHEQI</name>
<evidence type="ECO:0000256" key="1">
    <source>
        <dbReference type="ARBA" id="ARBA00004141"/>
    </source>
</evidence>
<keyword evidence="4" id="KW-0472">Membrane</keyword>
<evidence type="ECO:0000256" key="3">
    <source>
        <dbReference type="ARBA" id="ARBA00022989"/>
    </source>
</evidence>
<dbReference type="PANTHER" id="PTHR15371">
    <property type="entry name" value="TIM23"/>
    <property type="match status" value="1"/>
</dbReference>
<dbReference type="OMA" id="DNDNIWS"/>
<evidence type="ECO:0000256" key="4">
    <source>
        <dbReference type="ARBA" id="ARBA00023136"/>
    </source>
</evidence>
<dbReference type="SMR" id="A0A803LW69"/>
<dbReference type="Gramene" id="AUR62019720-RA">
    <property type="protein sequence ID" value="AUR62019720-RA:cds"/>
    <property type="gene ID" value="AUR62019720"/>
</dbReference>
<proteinExistence type="predicted"/>
<reference evidence="5" key="2">
    <citation type="submission" date="2021-03" db="UniProtKB">
        <authorList>
            <consortium name="EnsemblPlants"/>
        </authorList>
    </citation>
    <scope>IDENTIFICATION</scope>
</reference>
<reference evidence="5" key="1">
    <citation type="journal article" date="2017" name="Nature">
        <title>The genome of Chenopodium quinoa.</title>
        <authorList>
            <person name="Jarvis D.E."/>
            <person name="Ho Y.S."/>
            <person name="Lightfoot D.J."/>
            <person name="Schmoeckel S.M."/>
            <person name="Li B."/>
            <person name="Borm T.J.A."/>
            <person name="Ohyanagi H."/>
            <person name="Mineta K."/>
            <person name="Michell C.T."/>
            <person name="Saber N."/>
            <person name="Kharbatia N.M."/>
            <person name="Rupper R.R."/>
            <person name="Sharp A.R."/>
            <person name="Dally N."/>
            <person name="Boughton B.A."/>
            <person name="Woo Y.H."/>
            <person name="Gao G."/>
            <person name="Schijlen E.G.W.M."/>
            <person name="Guo X."/>
            <person name="Momin A.A."/>
            <person name="Negrao S."/>
            <person name="Al-Babili S."/>
            <person name="Gehring C."/>
            <person name="Roessner U."/>
            <person name="Jung C."/>
            <person name="Murphy K."/>
            <person name="Arold S.T."/>
            <person name="Gojobori T."/>
            <person name="van der Linden C.G."/>
            <person name="van Loo E.N."/>
            <person name="Jellen E.N."/>
            <person name="Maughan P.J."/>
            <person name="Tester M."/>
        </authorList>
    </citation>
    <scope>NUCLEOTIDE SEQUENCE [LARGE SCALE GENOMIC DNA]</scope>
    <source>
        <strain evidence="5">cv. PI 614886</strain>
    </source>
</reference>
<dbReference type="Pfam" id="PF02466">
    <property type="entry name" value="Tim17"/>
    <property type="match status" value="1"/>
</dbReference>
<accession>A0A803LW69</accession>
<keyword evidence="2" id="KW-0812">Transmembrane</keyword>
<keyword evidence="6" id="KW-1185">Reference proteome</keyword>
<sequence>MAFNQPKENENHEQRRFYNPYQDLEIQAQKLYQLPTQPEFLFHEESLRQRRSWGENLTYYTGCGYLAGASSGAAKGFVDAVRASEQGDTVKLRVNRVLNSSGLTGRQWGNRAGVIGLMYAGLESGLVKWRDTDDVINSVVAGLATGALFKAASGPRAAAVAGAVGGLLVGCTVGMKHAIKRYVPV</sequence>
<dbReference type="OrthoDB" id="159299at2759"/>
<dbReference type="PANTHER" id="PTHR15371:SF0">
    <property type="entry name" value="SD19278P"/>
    <property type="match status" value="1"/>
</dbReference>
<gene>
    <name evidence="5" type="primary">LOC110737922</name>
</gene>
<dbReference type="Proteomes" id="UP000596660">
    <property type="component" value="Unplaced"/>
</dbReference>
<evidence type="ECO:0000313" key="5">
    <source>
        <dbReference type="EnsemblPlants" id="AUR62019720-RA:cds"/>
    </source>
</evidence>
<dbReference type="AlphaFoldDB" id="A0A803LW69"/>
<protein>
    <submittedName>
        <fullName evidence="5">Uncharacterized protein</fullName>
    </submittedName>
</protein>